<evidence type="ECO:0000313" key="3">
    <source>
        <dbReference type="Proteomes" id="UP000020467"/>
    </source>
</evidence>
<feature type="region of interest" description="Disordered" evidence="1">
    <location>
        <begin position="207"/>
        <end position="232"/>
    </location>
</feature>
<comment type="caution">
    <text evidence="2">The sequence shown here is derived from an EMBL/GenBank/DDBJ whole genome shotgun (WGS) entry which is preliminary data.</text>
</comment>
<dbReference type="AlphaFoldDB" id="A0A010RT41"/>
<protein>
    <submittedName>
        <fullName evidence="2">Uncharacterized protein</fullName>
    </submittedName>
</protein>
<dbReference type="Proteomes" id="UP000020467">
    <property type="component" value="Unassembled WGS sequence"/>
</dbReference>
<sequence>MRDDTIVAGLSVPSSARPSSAFVSLQIDSPTIIDIGNRELDGGGQLNQAQVTGLERNCPVLPCQRSSVFAPANDHHFSHPRLNIADYIPLTATRSHLDPSQTPYIPEQVNNPRMPIAKGLTFCHSSTLCRPVSPVRNHAPPPLLKQPDAPQGLPPRPSILDPRAPLLPFSVLLAPLTHRASLLTLDYPLHHWGPAFTASWSTQGLTPGLDSTASRKSIEGPPSFRSNSQSSLLRLPPSVRPLLSRLSHHQLRYPSCPCPNKSLCLLDYQVDALTEQPGTPFQAQRRTIANSSQPTCLLLNNTPDSNLL</sequence>
<feature type="compositionally biased region" description="Low complexity" evidence="1">
    <location>
        <begin position="221"/>
        <end position="232"/>
    </location>
</feature>
<accession>A0A010RT41</accession>
<proteinExistence type="predicted"/>
<dbReference type="EMBL" id="JARH01000377">
    <property type="protein sequence ID" value="EXF81239.1"/>
    <property type="molecule type" value="Genomic_DNA"/>
</dbReference>
<name>A0A010RT41_9PEZI</name>
<dbReference type="KEGG" id="cfj:CFIO01_07211"/>
<keyword evidence="3" id="KW-1185">Reference proteome</keyword>
<reference evidence="2 3" key="1">
    <citation type="submission" date="2014-02" db="EMBL/GenBank/DDBJ databases">
        <title>The genome sequence of Colletotrichum fioriniae PJ7.</title>
        <authorList>
            <person name="Baroncelli R."/>
            <person name="Thon M.R."/>
        </authorList>
    </citation>
    <scope>NUCLEOTIDE SEQUENCE [LARGE SCALE GENOMIC DNA]</scope>
    <source>
        <strain evidence="2 3">PJ7</strain>
    </source>
</reference>
<evidence type="ECO:0000256" key="1">
    <source>
        <dbReference type="SAM" id="MobiDB-lite"/>
    </source>
</evidence>
<gene>
    <name evidence="2" type="ORF">CFIO01_07211</name>
</gene>
<organism evidence="2 3">
    <name type="scientific">Colletotrichum fioriniae PJ7</name>
    <dbReference type="NCBI Taxonomy" id="1445577"/>
    <lineage>
        <taxon>Eukaryota</taxon>
        <taxon>Fungi</taxon>
        <taxon>Dikarya</taxon>
        <taxon>Ascomycota</taxon>
        <taxon>Pezizomycotina</taxon>
        <taxon>Sordariomycetes</taxon>
        <taxon>Hypocreomycetidae</taxon>
        <taxon>Glomerellales</taxon>
        <taxon>Glomerellaceae</taxon>
        <taxon>Colletotrichum</taxon>
        <taxon>Colletotrichum acutatum species complex</taxon>
    </lineage>
</organism>
<dbReference type="HOGENOM" id="CLU_903174_0_0_1"/>
<evidence type="ECO:0000313" key="2">
    <source>
        <dbReference type="EMBL" id="EXF81239.1"/>
    </source>
</evidence>